<comment type="caution">
    <text evidence="2">The sequence shown here is derived from an EMBL/GenBank/DDBJ whole genome shotgun (WGS) entry which is preliminary data.</text>
</comment>
<organism evidence="2 3">
    <name type="scientific">Favolaschia claudopus</name>
    <dbReference type="NCBI Taxonomy" id="2862362"/>
    <lineage>
        <taxon>Eukaryota</taxon>
        <taxon>Fungi</taxon>
        <taxon>Dikarya</taxon>
        <taxon>Basidiomycota</taxon>
        <taxon>Agaricomycotina</taxon>
        <taxon>Agaricomycetes</taxon>
        <taxon>Agaricomycetidae</taxon>
        <taxon>Agaricales</taxon>
        <taxon>Marasmiineae</taxon>
        <taxon>Mycenaceae</taxon>
        <taxon>Favolaschia</taxon>
    </lineage>
</organism>
<dbReference type="EMBL" id="JAWWNJ010000205">
    <property type="protein sequence ID" value="KAK6971739.1"/>
    <property type="molecule type" value="Genomic_DNA"/>
</dbReference>
<gene>
    <name evidence="2" type="ORF">R3P38DRAFT_2813507</name>
</gene>
<name>A0AAV9Z712_9AGAR</name>
<proteinExistence type="predicted"/>
<dbReference type="Proteomes" id="UP001362999">
    <property type="component" value="Unassembled WGS sequence"/>
</dbReference>
<feature type="compositionally biased region" description="Pro residues" evidence="1">
    <location>
        <begin position="555"/>
        <end position="570"/>
    </location>
</feature>
<feature type="compositionally biased region" description="Low complexity" evidence="1">
    <location>
        <begin position="589"/>
        <end position="600"/>
    </location>
</feature>
<dbReference type="AlphaFoldDB" id="A0AAV9Z712"/>
<feature type="compositionally biased region" description="Pro residues" evidence="1">
    <location>
        <begin position="521"/>
        <end position="544"/>
    </location>
</feature>
<keyword evidence="2" id="KW-0645">Protease</keyword>
<evidence type="ECO:0000256" key="1">
    <source>
        <dbReference type="SAM" id="MobiDB-lite"/>
    </source>
</evidence>
<sequence length="632" mass="69888">MSSKPQKPQKAKPKKEKKMYQAYDPDQIPDSMPFPDIYRVDVKRSGDVVVPQLNKHQRNWILDVGLNGVDFATHTNQQQATDIFNRVKLDAFEAKAFKHTPQPADKEEEARLPEMIATYKAANKKSTPNDDDTSDDVGEEDADARTGLLRGYTIEGWRQAIMKVLSNKKSAQIRKGKAKAVVIKSESADASKPAPPDAEFMKKALGLQAYTGRDKFRDEMRTAITAHADTLSGGNAGGTWRKAEAELWEMENHAEWEGKAASNEDVDWNERQSLIGTGFQHMVDELNSSGKFLPFLATMTVAWLDETGVVRMNWVEGIPSKMDVHRSFKDECSDAVESIVNRFHDFAKKPLQNYAAALKVSKKQSVPLFPISVAEGEDMDLNDLKSVITSFLRASFDSAFGSEDVPWSAIATNPNKYYDPSQFTIKIPASGPDAWKARQWYDAAEMLATVAGVGSGGFFRKEPKPDSAPPPPSRPSTPRPEKTPPPRSRPVTPQRTPAPSRAPTPERISPVPPSRAVTPEKTPPPARDPTPILPPSRVPTPVQTPVPSRSGTPEKTPPPSRERTPPPPPPRKQRNLPQVSPLKTRRAAAKAAEAEAAAKVAVKRPKRGRKRDADGENEKIENEGRPNKRAKH</sequence>
<evidence type="ECO:0000313" key="2">
    <source>
        <dbReference type="EMBL" id="KAK6971739.1"/>
    </source>
</evidence>
<feature type="compositionally biased region" description="Acidic residues" evidence="1">
    <location>
        <begin position="129"/>
        <end position="142"/>
    </location>
</feature>
<reference evidence="2 3" key="1">
    <citation type="journal article" date="2024" name="J Genomics">
        <title>Draft genome sequencing and assembly of Favolaschia claudopus CIRM-BRFM 2984 isolated from oak limbs.</title>
        <authorList>
            <person name="Navarro D."/>
            <person name="Drula E."/>
            <person name="Chaduli D."/>
            <person name="Cazenave R."/>
            <person name="Ahrendt S."/>
            <person name="Wang J."/>
            <person name="Lipzen A."/>
            <person name="Daum C."/>
            <person name="Barry K."/>
            <person name="Grigoriev I.V."/>
            <person name="Favel A."/>
            <person name="Rosso M.N."/>
            <person name="Martin F."/>
        </authorList>
    </citation>
    <scope>NUCLEOTIDE SEQUENCE [LARGE SCALE GENOMIC DNA]</scope>
    <source>
        <strain evidence="2 3">CIRM-BRFM 2984</strain>
    </source>
</reference>
<feature type="region of interest" description="Disordered" evidence="1">
    <location>
        <begin position="457"/>
        <end position="632"/>
    </location>
</feature>
<feature type="compositionally biased region" description="Basic residues" evidence="1">
    <location>
        <begin position="7"/>
        <end position="17"/>
    </location>
</feature>
<protein>
    <submittedName>
        <fullName evidence="2">Acid protease</fullName>
    </submittedName>
</protein>
<evidence type="ECO:0000313" key="3">
    <source>
        <dbReference type="Proteomes" id="UP001362999"/>
    </source>
</evidence>
<accession>A0AAV9Z712</accession>
<feature type="compositionally biased region" description="Basic and acidic residues" evidence="1">
    <location>
        <begin position="611"/>
        <end position="626"/>
    </location>
</feature>
<dbReference type="GO" id="GO:0008233">
    <property type="term" value="F:peptidase activity"/>
    <property type="evidence" value="ECO:0007669"/>
    <property type="project" value="UniProtKB-KW"/>
</dbReference>
<feature type="compositionally biased region" description="Pro residues" evidence="1">
    <location>
        <begin position="466"/>
        <end position="478"/>
    </location>
</feature>
<feature type="region of interest" description="Disordered" evidence="1">
    <location>
        <begin position="121"/>
        <end position="142"/>
    </location>
</feature>
<feature type="compositionally biased region" description="Basic residues" evidence="1">
    <location>
        <begin position="601"/>
        <end position="610"/>
    </location>
</feature>
<keyword evidence="3" id="KW-1185">Reference proteome</keyword>
<feature type="region of interest" description="Disordered" evidence="1">
    <location>
        <begin position="1"/>
        <end position="31"/>
    </location>
</feature>
<keyword evidence="2" id="KW-0378">Hydrolase</keyword>
<dbReference type="GO" id="GO:0006508">
    <property type="term" value="P:proteolysis"/>
    <property type="evidence" value="ECO:0007669"/>
    <property type="project" value="UniProtKB-KW"/>
</dbReference>